<comment type="caution">
    <text evidence="2">The sequence shown here is derived from an EMBL/GenBank/DDBJ whole genome shotgun (WGS) entry which is preliminary data.</text>
</comment>
<gene>
    <name evidence="2" type="ORF">GOODEAATRI_013139</name>
</gene>
<evidence type="ECO:0000256" key="1">
    <source>
        <dbReference type="SAM" id="MobiDB-lite"/>
    </source>
</evidence>
<name>A0ABV0P3R6_9TELE</name>
<evidence type="ECO:0000313" key="2">
    <source>
        <dbReference type="EMBL" id="MEQ2178356.1"/>
    </source>
</evidence>
<feature type="region of interest" description="Disordered" evidence="1">
    <location>
        <begin position="14"/>
        <end position="86"/>
    </location>
</feature>
<reference evidence="2 3" key="1">
    <citation type="submission" date="2021-06" db="EMBL/GenBank/DDBJ databases">
        <authorList>
            <person name="Palmer J.M."/>
        </authorList>
    </citation>
    <scope>NUCLEOTIDE SEQUENCE [LARGE SCALE GENOMIC DNA]</scope>
    <source>
        <strain evidence="2 3">GA_2019</strain>
        <tissue evidence="2">Muscle</tissue>
    </source>
</reference>
<dbReference type="Proteomes" id="UP001476798">
    <property type="component" value="Unassembled WGS sequence"/>
</dbReference>
<dbReference type="EMBL" id="JAHRIO010060841">
    <property type="protein sequence ID" value="MEQ2178356.1"/>
    <property type="molecule type" value="Genomic_DNA"/>
</dbReference>
<feature type="compositionally biased region" description="Basic and acidic residues" evidence="1">
    <location>
        <begin position="64"/>
        <end position="77"/>
    </location>
</feature>
<protein>
    <submittedName>
        <fullName evidence="2">Uncharacterized protein</fullName>
    </submittedName>
</protein>
<keyword evidence="3" id="KW-1185">Reference proteome</keyword>
<sequence>MIILILEVAGMKEERTHRAKTKTHREAETTPSREQFCQARPPKPRRPLRPLTQKAERSGTGNRNQDKEIKSKPEPPRLHLRPTTHSSRSLHRSFCKHLSVLYNKDLGKAANHLALLLCVDFHADKVTDWELRRIGVLDTLTPLIPSLCSGWGSRKPAGSADPQS</sequence>
<proteinExistence type="predicted"/>
<evidence type="ECO:0000313" key="3">
    <source>
        <dbReference type="Proteomes" id="UP001476798"/>
    </source>
</evidence>
<accession>A0ABV0P3R6</accession>
<organism evidence="2 3">
    <name type="scientific">Goodea atripinnis</name>
    <dbReference type="NCBI Taxonomy" id="208336"/>
    <lineage>
        <taxon>Eukaryota</taxon>
        <taxon>Metazoa</taxon>
        <taxon>Chordata</taxon>
        <taxon>Craniata</taxon>
        <taxon>Vertebrata</taxon>
        <taxon>Euteleostomi</taxon>
        <taxon>Actinopterygii</taxon>
        <taxon>Neopterygii</taxon>
        <taxon>Teleostei</taxon>
        <taxon>Neoteleostei</taxon>
        <taxon>Acanthomorphata</taxon>
        <taxon>Ovalentaria</taxon>
        <taxon>Atherinomorphae</taxon>
        <taxon>Cyprinodontiformes</taxon>
        <taxon>Goodeidae</taxon>
        <taxon>Goodea</taxon>
    </lineage>
</organism>